<organism evidence="3 4">
    <name type="scientific">Paralvinella palmiformis</name>
    <dbReference type="NCBI Taxonomy" id="53620"/>
    <lineage>
        <taxon>Eukaryota</taxon>
        <taxon>Metazoa</taxon>
        <taxon>Spiralia</taxon>
        <taxon>Lophotrochozoa</taxon>
        <taxon>Annelida</taxon>
        <taxon>Polychaeta</taxon>
        <taxon>Sedentaria</taxon>
        <taxon>Canalipalpata</taxon>
        <taxon>Terebellida</taxon>
        <taxon>Terebelliformia</taxon>
        <taxon>Alvinellidae</taxon>
        <taxon>Paralvinella</taxon>
    </lineage>
</organism>
<dbReference type="InterPro" id="IPR042847">
    <property type="entry name" value="EFC12"/>
</dbReference>
<dbReference type="PANTHER" id="PTHR47225">
    <property type="entry name" value="EF-HAND CALCIUM-BINDING DOMAIN-CONTAINING PROTEIN 12"/>
    <property type="match status" value="1"/>
</dbReference>
<dbReference type="SUPFAM" id="SSF47473">
    <property type="entry name" value="EF-hand"/>
    <property type="match status" value="1"/>
</dbReference>
<evidence type="ECO:0000256" key="1">
    <source>
        <dbReference type="ARBA" id="ARBA00022837"/>
    </source>
</evidence>
<accession>A0AAD9JPT9</accession>
<evidence type="ECO:0000313" key="4">
    <source>
        <dbReference type="Proteomes" id="UP001208570"/>
    </source>
</evidence>
<dbReference type="GO" id="GO:0005509">
    <property type="term" value="F:calcium ion binding"/>
    <property type="evidence" value="ECO:0007669"/>
    <property type="project" value="InterPro"/>
</dbReference>
<dbReference type="EMBL" id="JAODUP010000196">
    <property type="protein sequence ID" value="KAK2157189.1"/>
    <property type="molecule type" value="Genomic_DNA"/>
</dbReference>
<keyword evidence="4" id="KW-1185">Reference proteome</keyword>
<dbReference type="PROSITE" id="PS50222">
    <property type="entry name" value="EF_HAND_2"/>
    <property type="match status" value="2"/>
</dbReference>
<evidence type="ECO:0000259" key="2">
    <source>
        <dbReference type="PROSITE" id="PS50222"/>
    </source>
</evidence>
<reference evidence="3" key="1">
    <citation type="journal article" date="2023" name="Mol. Biol. Evol.">
        <title>Third-Generation Sequencing Reveals the Adaptive Role of the Epigenome in Three Deep-Sea Polychaetes.</title>
        <authorList>
            <person name="Perez M."/>
            <person name="Aroh O."/>
            <person name="Sun Y."/>
            <person name="Lan Y."/>
            <person name="Juniper S.K."/>
            <person name="Young C.R."/>
            <person name="Angers B."/>
            <person name="Qian P.Y."/>
        </authorList>
    </citation>
    <scope>NUCLEOTIDE SEQUENCE</scope>
    <source>
        <strain evidence="3">P08H-3</strain>
    </source>
</reference>
<dbReference type="InterPro" id="IPR002048">
    <property type="entry name" value="EF_hand_dom"/>
</dbReference>
<dbReference type="SMART" id="SM00054">
    <property type="entry name" value="EFh"/>
    <property type="match status" value="2"/>
</dbReference>
<dbReference type="PROSITE" id="PS00018">
    <property type="entry name" value="EF_HAND_1"/>
    <property type="match status" value="1"/>
</dbReference>
<keyword evidence="1" id="KW-0106">Calcium</keyword>
<dbReference type="Gene3D" id="1.10.238.10">
    <property type="entry name" value="EF-hand"/>
    <property type="match status" value="1"/>
</dbReference>
<dbReference type="InterPro" id="IPR011992">
    <property type="entry name" value="EF-hand-dom_pair"/>
</dbReference>
<dbReference type="PANTHER" id="PTHR47225:SF1">
    <property type="entry name" value="EF-HAND CALCIUM-BINDING DOMAIN-CONTAINING PROTEIN 12"/>
    <property type="match status" value="1"/>
</dbReference>
<dbReference type="AlphaFoldDB" id="A0AAD9JPT9"/>
<feature type="domain" description="EF-hand" evidence="2">
    <location>
        <begin position="76"/>
        <end position="110"/>
    </location>
</feature>
<dbReference type="InterPro" id="IPR018247">
    <property type="entry name" value="EF_Hand_1_Ca_BS"/>
</dbReference>
<dbReference type="CDD" id="cd00051">
    <property type="entry name" value="EFh"/>
    <property type="match status" value="1"/>
</dbReference>
<proteinExistence type="predicted"/>
<name>A0AAD9JPT9_9ANNE</name>
<protein>
    <recommendedName>
        <fullName evidence="2">EF-hand domain-containing protein</fullName>
    </recommendedName>
</protein>
<sequence length="110" mass="12520">MKHEHFRCKYGYTDSYGVRRLKSYSAVGEAVKAIRSYCEHKNISIGQLFHRLDSDGSLSLSYEEFKNGLKEARIPITDGQIQALINTLDQDGDGELDFSEIVLGIEKFKE</sequence>
<comment type="caution">
    <text evidence="3">The sequence shown here is derived from an EMBL/GenBank/DDBJ whole genome shotgun (WGS) entry which is preliminary data.</text>
</comment>
<dbReference type="Pfam" id="PF13499">
    <property type="entry name" value="EF-hand_7"/>
    <property type="match status" value="1"/>
</dbReference>
<feature type="domain" description="EF-hand" evidence="2">
    <location>
        <begin position="40"/>
        <end position="75"/>
    </location>
</feature>
<evidence type="ECO:0000313" key="3">
    <source>
        <dbReference type="EMBL" id="KAK2157189.1"/>
    </source>
</evidence>
<dbReference type="Proteomes" id="UP001208570">
    <property type="component" value="Unassembled WGS sequence"/>
</dbReference>
<gene>
    <name evidence="3" type="ORF">LSH36_196g06024</name>
</gene>